<dbReference type="EMBL" id="JBHSOW010000119">
    <property type="protein sequence ID" value="MFC5653229.1"/>
    <property type="molecule type" value="Genomic_DNA"/>
</dbReference>
<feature type="transmembrane region" description="Helical" evidence="8">
    <location>
        <begin position="334"/>
        <end position="356"/>
    </location>
</feature>
<dbReference type="InterPro" id="IPR004761">
    <property type="entry name" value="Spore_GerAB"/>
</dbReference>
<evidence type="ECO:0000256" key="6">
    <source>
        <dbReference type="ARBA" id="ARBA00022989"/>
    </source>
</evidence>
<feature type="transmembrane region" description="Helical" evidence="8">
    <location>
        <begin position="7"/>
        <end position="26"/>
    </location>
</feature>
<evidence type="ECO:0000313" key="9">
    <source>
        <dbReference type="EMBL" id="MFC5653229.1"/>
    </source>
</evidence>
<dbReference type="NCBIfam" id="TIGR00912">
    <property type="entry name" value="2A0309"/>
    <property type="match status" value="1"/>
</dbReference>
<keyword evidence="6 8" id="KW-1133">Transmembrane helix</keyword>
<evidence type="ECO:0000256" key="8">
    <source>
        <dbReference type="SAM" id="Phobius"/>
    </source>
</evidence>
<protein>
    <submittedName>
        <fullName evidence="9">Endospore germination permease</fullName>
    </submittedName>
</protein>
<keyword evidence="3" id="KW-0813">Transport</keyword>
<sequence>MLEKGKISGLQMTCIFYGSVVSTYWLTMPSTTDKIVGRDSWMTPIFSCLISYLIVYVVYKLSMLYPGQTPIEYIPRIIGKWPGKIVGLSFLLYLLHVVSVTTHEFVDLINAKYLPFTPFIIILLPLILLSGYMVRQGVEVLGRFSFITIFYWIFVFILYVFLTIPDMDIHNLFPVMEHGFTPQIKGVLLNHGWSAQAVFLSFMIPFLNKGSKKLLWGIGAVSFVAFDLVAAIIVPKMIYGTIMPDIAYPVLAAGEIIKIADFLEHIDLLIMADWIILYFVKMSFYIYILSLGTAQLTKLPAYRPIVFPICILISAISLFSIGKFSDTKRFLEFVYPYYAILPNEIIPILLLIIAWVRTKGKRGENNLP</sequence>
<evidence type="ECO:0000256" key="5">
    <source>
        <dbReference type="ARBA" id="ARBA00022692"/>
    </source>
</evidence>
<accession>A0ABW0W827</accession>
<feature type="transmembrane region" description="Helical" evidence="8">
    <location>
        <begin position="81"/>
        <end position="101"/>
    </location>
</feature>
<dbReference type="Proteomes" id="UP001596047">
    <property type="component" value="Unassembled WGS sequence"/>
</dbReference>
<name>A0ABW0W827_9BACL</name>
<gene>
    <name evidence="9" type="ORF">ACFPYJ_29770</name>
</gene>
<feature type="transmembrane region" description="Helical" evidence="8">
    <location>
        <begin position="268"/>
        <end position="289"/>
    </location>
</feature>
<organism evidence="9 10">
    <name type="scientific">Paenibacillus solisilvae</name>
    <dbReference type="NCBI Taxonomy" id="2486751"/>
    <lineage>
        <taxon>Bacteria</taxon>
        <taxon>Bacillati</taxon>
        <taxon>Bacillota</taxon>
        <taxon>Bacilli</taxon>
        <taxon>Bacillales</taxon>
        <taxon>Paenibacillaceae</taxon>
        <taxon>Paenibacillus</taxon>
    </lineage>
</organism>
<keyword evidence="5 8" id="KW-0812">Transmembrane</keyword>
<feature type="transmembrane region" description="Helical" evidence="8">
    <location>
        <begin position="113"/>
        <end position="132"/>
    </location>
</feature>
<keyword evidence="7 8" id="KW-0472">Membrane</keyword>
<keyword evidence="4" id="KW-0309">Germination</keyword>
<evidence type="ECO:0000313" key="10">
    <source>
        <dbReference type="Proteomes" id="UP001596047"/>
    </source>
</evidence>
<feature type="transmembrane region" description="Helical" evidence="8">
    <location>
        <begin position="214"/>
        <end position="234"/>
    </location>
</feature>
<evidence type="ECO:0000256" key="3">
    <source>
        <dbReference type="ARBA" id="ARBA00022448"/>
    </source>
</evidence>
<comment type="subcellular location">
    <subcellularLocation>
        <location evidence="1">Membrane</location>
        <topology evidence="1">Multi-pass membrane protein</topology>
    </subcellularLocation>
</comment>
<feature type="transmembrane region" description="Helical" evidence="8">
    <location>
        <begin position="184"/>
        <end position="207"/>
    </location>
</feature>
<dbReference type="RefSeq" id="WP_379191885.1">
    <property type="nucleotide sequence ID" value="NZ_JBHSOW010000119.1"/>
</dbReference>
<feature type="transmembrane region" description="Helical" evidence="8">
    <location>
        <begin position="301"/>
        <end position="322"/>
    </location>
</feature>
<dbReference type="Pfam" id="PF03845">
    <property type="entry name" value="Spore_permease"/>
    <property type="match status" value="1"/>
</dbReference>
<feature type="transmembrane region" description="Helical" evidence="8">
    <location>
        <begin position="144"/>
        <end position="164"/>
    </location>
</feature>
<comment type="similarity">
    <text evidence="2">Belongs to the amino acid-polyamine-organocation (APC) superfamily. Spore germination protein (SGP) (TC 2.A.3.9) family.</text>
</comment>
<proteinExistence type="inferred from homology"/>
<evidence type="ECO:0000256" key="1">
    <source>
        <dbReference type="ARBA" id="ARBA00004141"/>
    </source>
</evidence>
<dbReference type="PANTHER" id="PTHR34975:SF2">
    <property type="entry name" value="SPORE GERMINATION PROTEIN A2"/>
    <property type="match status" value="1"/>
</dbReference>
<keyword evidence="10" id="KW-1185">Reference proteome</keyword>
<reference evidence="10" key="1">
    <citation type="journal article" date="2019" name="Int. J. Syst. Evol. Microbiol.">
        <title>The Global Catalogue of Microorganisms (GCM) 10K type strain sequencing project: providing services to taxonomists for standard genome sequencing and annotation.</title>
        <authorList>
            <consortium name="The Broad Institute Genomics Platform"/>
            <consortium name="The Broad Institute Genome Sequencing Center for Infectious Disease"/>
            <person name="Wu L."/>
            <person name="Ma J."/>
        </authorList>
    </citation>
    <scope>NUCLEOTIDE SEQUENCE [LARGE SCALE GENOMIC DNA]</scope>
    <source>
        <strain evidence="10">CGMCC 1.3240</strain>
    </source>
</reference>
<evidence type="ECO:0000256" key="4">
    <source>
        <dbReference type="ARBA" id="ARBA00022544"/>
    </source>
</evidence>
<evidence type="ECO:0000256" key="7">
    <source>
        <dbReference type="ARBA" id="ARBA00023136"/>
    </source>
</evidence>
<dbReference type="Gene3D" id="1.20.1740.10">
    <property type="entry name" value="Amino acid/polyamine transporter I"/>
    <property type="match status" value="1"/>
</dbReference>
<dbReference type="PANTHER" id="PTHR34975">
    <property type="entry name" value="SPORE GERMINATION PROTEIN A2"/>
    <property type="match status" value="1"/>
</dbReference>
<comment type="caution">
    <text evidence="9">The sequence shown here is derived from an EMBL/GenBank/DDBJ whole genome shotgun (WGS) entry which is preliminary data.</text>
</comment>
<evidence type="ECO:0000256" key="2">
    <source>
        <dbReference type="ARBA" id="ARBA00007998"/>
    </source>
</evidence>
<feature type="transmembrane region" description="Helical" evidence="8">
    <location>
        <begin position="41"/>
        <end position="61"/>
    </location>
</feature>